<keyword evidence="3" id="KW-1185">Reference proteome</keyword>
<dbReference type="AlphaFoldDB" id="A0AAD7I4K3"/>
<dbReference type="InterPro" id="IPR024983">
    <property type="entry name" value="CHAT_dom"/>
</dbReference>
<evidence type="ECO:0000259" key="1">
    <source>
        <dbReference type="Pfam" id="PF12770"/>
    </source>
</evidence>
<evidence type="ECO:0000313" key="3">
    <source>
        <dbReference type="Proteomes" id="UP001215280"/>
    </source>
</evidence>
<name>A0AAD7I4K3_9AGAR</name>
<dbReference type="EMBL" id="JARJLG010000162">
    <property type="protein sequence ID" value="KAJ7734340.1"/>
    <property type="molecule type" value="Genomic_DNA"/>
</dbReference>
<feature type="domain" description="CHAT" evidence="1">
    <location>
        <begin position="179"/>
        <end position="293"/>
    </location>
</feature>
<dbReference type="Pfam" id="PF12770">
    <property type="entry name" value="CHAT"/>
    <property type="match status" value="1"/>
</dbReference>
<sequence>MVTGYKLSVTHDSCLEGFLQPDELKKAAINGSIVILSADMSSCTAFIVTLAEDVQCVDLNNMTWGIASQMAKLLRDVLRGSQAQMIQTLAEIQGREDYRNVPFTDRLPWNREGYKRCTPNQVFGWLLAELWTTVVKPIVDILGLRVEIIQQNEIRYTILTEIQEPRSIMVVSYGRVADYAVSSYTPTLTALLDPPTETASPFKMTALIQPVTPECSNLPGTEEELEKIREKVPPQWLISLGDTSPATVEIALGHLRESAITHFACHGIQDTEDPLDSGLVLSDGRLKVFDLMRGDANAKSRKRNITLAFLRFRGVAATMWTVANPDCPKIAETFYEHIFRNSDATVDPPILPGLTRAAEALHIAVSNLREDPNVSFKRWVPFVHHVLRVGSPSFGLEDPPAEIFATTGDFWSNREPTEKKMLVRLPMNRLTSNWSLVYKEVFRDLHGRWPSPGPTIPEFDSWPNRREENWRNN</sequence>
<gene>
    <name evidence="2" type="ORF">DFH07DRAFT_780335</name>
</gene>
<reference evidence="2" key="1">
    <citation type="submission" date="2023-03" db="EMBL/GenBank/DDBJ databases">
        <title>Massive genome expansion in bonnet fungi (Mycena s.s.) driven by repeated elements and novel gene families across ecological guilds.</title>
        <authorList>
            <consortium name="Lawrence Berkeley National Laboratory"/>
            <person name="Harder C.B."/>
            <person name="Miyauchi S."/>
            <person name="Viragh M."/>
            <person name="Kuo A."/>
            <person name="Thoen E."/>
            <person name="Andreopoulos B."/>
            <person name="Lu D."/>
            <person name="Skrede I."/>
            <person name="Drula E."/>
            <person name="Henrissat B."/>
            <person name="Morin E."/>
            <person name="Kohler A."/>
            <person name="Barry K."/>
            <person name="LaButti K."/>
            <person name="Morin E."/>
            <person name="Salamov A."/>
            <person name="Lipzen A."/>
            <person name="Mereny Z."/>
            <person name="Hegedus B."/>
            <person name="Baldrian P."/>
            <person name="Stursova M."/>
            <person name="Weitz H."/>
            <person name="Taylor A."/>
            <person name="Grigoriev I.V."/>
            <person name="Nagy L.G."/>
            <person name="Martin F."/>
            <person name="Kauserud H."/>
        </authorList>
    </citation>
    <scope>NUCLEOTIDE SEQUENCE</scope>
    <source>
        <strain evidence="2">CBHHK188m</strain>
    </source>
</reference>
<dbReference type="Proteomes" id="UP001215280">
    <property type="component" value="Unassembled WGS sequence"/>
</dbReference>
<protein>
    <recommendedName>
        <fullName evidence="1">CHAT domain-containing protein</fullName>
    </recommendedName>
</protein>
<comment type="caution">
    <text evidence="2">The sequence shown here is derived from an EMBL/GenBank/DDBJ whole genome shotgun (WGS) entry which is preliminary data.</text>
</comment>
<evidence type="ECO:0000313" key="2">
    <source>
        <dbReference type="EMBL" id="KAJ7734340.1"/>
    </source>
</evidence>
<organism evidence="2 3">
    <name type="scientific">Mycena maculata</name>
    <dbReference type="NCBI Taxonomy" id="230809"/>
    <lineage>
        <taxon>Eukaryota</taxon>
        <taxon>Fungi</taxon>
        <taxon>Dikarya</taxon>
        <taxon>Basidiomycota</taxon>
        <taxon>Agaricomycotina</taxon>
        <taxon>Agaricomycetes</taxon>
        <taxon>Agaricomycetidae</taxon>
        <taxon>Agaricales</taxon>
        <taxon>Marasmiineae</taxon>
        <taxon>Mycenaceae</taxon>
        <taxon>Mycena</taxon>
    </lineage>
</organism>
<proteinExistence type="predicted"/>
<accession>A0AAD7I4K3</accession>